<proteinExistence type="inferred from homology"/>
<accession>A0A8K1CSP3</accession>
<name>A0A8K1CSP3_PYTOL</name>
<keyword evidence="5" id="KW-0963">Cytoplasm</keyword>
<dbReference type="InterPro" id="IPR000717">
    <property type="entry name" value="PCI_dom"/>
</dbReference>
<feature type="domain" description="PCI" evidence="9">
    <location>
        <begin position="39"/>
        <end position="215"/>
    </location>
</feature>
<dbReference type="OrthoDB" id="5351233at2759"/>
<evidence type="ECO:0000256" key="8">
    <source>
        <dbReference type="SAM" id="Coils"/>
    </source>
</evidence>
<comment type="caution">
    <text evidence="10">The sequence shown here is derived from an EMBL/GenBank/DDBJ whole genome shotgun (WGS) entry which is preliminary data.</text>
</comment>
<evidence type="ECO:0000256" key="6">
    <source>
        <dbReference type="ARBA" id="ARBA00022790"/>
    </source>
</evidence>
<evidence type="ECO:0000313" key="10">
    <source>
        <dbReference type="EMBL" id="TMW69172.1"/>
    </source>
</evidence>
<evidence type="ECO:0000256" key="4">
    <source>
        <dbReference type="ARBA" id="ARBA00014875"/>
    </source>
</evidence>
<keyword evidence="6" id="KW-0736">Signalosome</keyword>
<dbReference type="AlphaFoldDB" id="A0A8K1CSP3"/>
<evidence type="ECO:0000256" key="7">
    <source>
        <dbReference type="ARBA" id="ARBA00023242"/>
    </source>
</evidence>
<dbReference type="Proteomes" id="UP000794436">
    <property type="component" value="Unassembled WGS sequence"/>
</dbReference>
<evidence type="ECO:0000256" key="1">
    <source>
        <dbReference type="ARBA" id="ARBA00004123"/>
    </source>
</evidence>
<dbReference type="PROSITE" id="PS50250">
    <property type="entry name" value="PCI"/>
    <property type="match status" value="1"/>
</dbReference>
<dbReference type="Pfam" id="PF10075">
    <property type="entry name" value="CSN8_PSD8_EIF3K"/>
    <property type="match status" value="1"/>
</dbReference>
<comment type="subcellular location">
    <subcellularLocation>
        <location evidence="2">Cytoplasm</location>
    </subcellularLocation>
    <subcellularLocation>
        <location evidence="1">Nucleus</location>
    </subcellularLocation>
</comment>
<dbReference type="GO" id="GO:0000338">
    <property type="term" value="P:protein deneddylation"/>
    <property type="evidence" value="ECO:0007669"/>
    <property type="project" value="InterPro"/>
</dbReference>
<organism evidence="10 11">
    <name type="scientific">Pythium oligandrum</name>
    <name type="common">Mycoparasitic fungus</name>
    <dbReference type="NCBI Taxonomy" id="41045"/>
    <lineage>
        <taxon>Eukaryota</taxon>
        <taxon>Sar</taxon>
        <taxon>Stramenopiles</taxon>
        <taxon>Oomycota</taxon>
        <taxon>Peronosporomycetes</taxon>
        <taxon>Pythiales</taxon>
        <taxon>Pythiaceae</taxon>
        <taxon>Pythium</taxon>
    </lineage>
</organism>
<keyword evidence="7" id="KW-0539">Nucleus</keyword>
<dbReference type="GO" id="GO:0005737">
    <property type="term" value="C:cytoplasm"/>
    <property type="evidence" value="ECO:0007669"/>
    <property type="project" value="UniProtKB-SubCell"/>
</dbReference>
<sequence length="236" mass="26474">MEDLLEKLERERAQLLLAVLEVEDIDRMRTRKRIQSLKDVYEELELVAAAAAPVVHPSEGASNPNPAVLTADFYASYLVVLLLAKNLNDARFLWKRIALETKQESEPLRNVWEIGKALWERDFTAAYAAMSKTWPETLGPVIAVLRQSTRESTAELLSSAYSSISFNDAAHALGFDDEPSLLQYCQALGWSVSSADHMIHPKPLPQTTTRAAALEQLDTISQYVLHLEQNTLVKLQ</sequence>
<feature type="coiled-coil region" evidence="8">
    <location>
        <begin position="1"/>
        <end position="47"/>
    </location>
</feature>
<keyword evidence="8" id="KW-0175">Coiled coil</keyword>
<evidence type="ECO:0000313" key="11">
    <source>
        <dbReference type="Proteomes" id="UP000794436"/>
    </source>
</evidence>
<dbReference type="InterPro" id="IPR033205">
    <property type="entry name" value="COP9_CSN8"/>
</dbReference>
<evidence type="ECO:0000256" key="5">
    <source>
        <dbReference type="ARBA" id="ARBA00022490"/>
    </source>
</evidence>
<reference evidence="10" key="1">
    <citation type="submission" date="2019-03" db="EMBL/GenBank/DDBJ databases">
        <title>Long read genome sequence of the mycoparasitic Pythium oligandrum ATCC 38472 isolated from sugarbeet rhizosphere.</title>
        <authorList>
            <person name="Gaulin E."/>
        </authorList>
    </citation>
    <scope>NUCLEOTIDE SEQUENCE</scope>
    <source>
        <strain evidence="10">ATCC 38472_TT</strain>
    </source>
</reference>
<dbReference type="PANTHER" id="PTHR13339">
    <property type="entry name" value="COP9 SIGNALOSOME COMPLEX SUBUNIT 8"/>
    <property type="match status" value="1"/>
</dbReference>
<evidence type="ECO:0000256" key="3">
    <source>
        <dbReference type="ARBA" id="ARBA00008252"/>
    </source>
</evidence>
<keyword evidence="11" id="KW-1185">Reference proteome</keyword>
<dbReference type="InterPro" id="IPR033464">
    <property type="entry name" value="CSN8_PSD8_EIF3K"/>
</dbReference>
<dbReference type="GO" id="GO:0010387">
    <property type="term" value="P:COP9 signalosome assembly"/>
    <property type="evidence" value="ECO:0007669"/>
    <property type="project" value="InterPro"/>
</dbReference>
<comment type="similarity">
    <text evidence="3">Belongs to the CSN8 family.</text>
</comment>
<dbReference type="Gene3D" id="1.25.40.990">
    <property type="match status" value="1"/>
</dbReference>
<evidence type="ECO:0000256" key="2">
    <source>
        <dbReference type="ARBA" id="ARBA00004496"/>
    </source>
</evidence>
<gene>
    <name evidence="10" type="ORF">Poli38472_001328</name>
</gene>
<protein>
    <recommendedName>
        <fullName evidence="4">COP9 signalosome complex subunit 8</fullName>
    </recommendedName>
</protein>
<evidence type="ECO:0000259" key="9">
    <source>
        <dbReference type="PROSITE" id="PS50250"/>
    </source>
</evidence>
<dbReference type="GO" id="GO:0008180">
    <property type="term" value="C:COP9 signalosome"/>
    <property type="evidence" value="ECO:0007669"/>
    <property type="project" value="UniProtKB-KW"/>
</dbReference>
<dbReference type="PANTHER" id="PTHR13339:SF0">
    <property type="entry name" value="COP9 SIGNALOSOME COMPLEX SUBUNIT 8"/>
    <property type="match status" value="1"/>
</dbReference>
<dbReference type="EMBL" id="SPLM01000001">
    <property type="protein sequence ID" value="TMW69172.1"/>
    <property type="molecule type" value="Genomic_DNA"/>
</dbReference>